<protein>
    <submittedName>
        <fullName evidence="1">Uncharacterized protein</fullName>
    </submittedName>
</protein>
<reference evidence="1" key="2">
    <citation type="submission" date="2023-02" db="EMBL/GenBank/DDBJ databases">
        <authorList>
            <consortium name="DOE Joint Genome Institute"/>
            <person name="Mondo S.J."/>
            <person name="Chang Y."/>
            <person name="Wang Y."/>
            <person name="Ahrendt S."/>
            <person name="Andreopoulos W."/>
            <person name="Barry K."/>
            <person name="Beard J."/>
            <person name="Benny G.L."/>
            <person name="Blankenship S."/>
            <person name="Bonito G."/>
            <person name="Cuomo C."/>
            <person name="Desiro A."/>
            <person name="Gervers K.A."/>
            <person name="Hundley H."/>
            <person name="Kuo A."/>
            <person name="LaButti K."/>
            <person name="Lang B.F."/>
            <person name="Lipzen A."/>
            <person name="O'Donnell K."/>
            <person name="Pangilinan J."/>
            <person name="Reynolds N."/>
            <person name="Sandor L."/>
            <person name="Smith M.W."/>
            <person name="Tsang A."/>
            <person name="Grigoriev I.V."/>
            <person name="Stajich J.E."/>
            <person name="Spatafora J.W."/>
        </authorList>
    </citation>
    <scope>NUCLEOTIDE SEQUENCE</scope>
    <source>
        <strain evidence="1">RSA 2281</strain>
    </source>
</reference>
<proteinExistence type="predicted"/>
<keyword evidence="2" id="KW-1185">Reference proteome</keyword>
<organism evidence="1 2">
    <name type="scientific">Phascolomyces articulosus</name>
    <dbReference type="NCBI Taxonomy" id="60185"/>
    <lineage>
        <taxon>Eukaryota</taxon>
        <taxon>Fungi</taxon>
        <taxon>Fungi incertae sedis</taxon>
        <taxon>Mucoromycota</taxon>
        <taxon>Mucoromycotina</taxon>
        <taxon>Mucoromycetes</taxon>
        <taxon>Mucorales</taxon>
        <taxon>Lichtheimiaceae</taxon>
        <taxon>Phascolomyces</taxon>
    </lineage>
</organism>
<evidence type="ECO:0000313" key="2">
    <source>
        <dbReference type="Proteomes" id="UP001209540"/>
    </source>
</evidence>
<reference evidence="1" key="1">
    <citation type="journal article" date="2022" name="IScience">
        <title>Evolution of zygomycete secretomes and the origins of terrestrial fungal ecologies.</title>
        <authorList>
            <person name="Chang Y."/>
            <person name="Wang Y."/>
            <person name="Mondo S."/>
            <person name="Ahrendt S."/>
            <person name="Andreopoulos W."/>
            <person name="Barry K."/>
            <person name="Beard J."/>
            <person name="Benny G.L."/>
            <person name="Blankenship S."/>
            <person name="Bonito G."/>
            <person name="Cuomo C."/>
            <person name="Desiro A."/>
            <person name="Gervers K.A."/>
            <person name="Hundley H."/>
            <person name="Kuo A."/>
            <person name="LaButti K."/>
            <person name="Lang B.F."/>
            <person name="Lipzen A."/>
            <person name="O'Donnell K."/>
            <person name="Pangilinan J."/>
            <person name="Reynolds N."/>
            <person name="Sandor L."/>
            <person name="Smith M.E."/>
            <person name="Tsang A."/>
            <person name="Grigoriev I.V."/>
            <person name="Stajich J.E."/>
            <person name="Spatafora J.W."/>
        </authorList>
    </citation>
    <scope>NUCLEOTIDE SEQUENCE</scope>
    <source>
        <strain evidence="1">RSA 2281</strain>
    </source>
</reference>
<comment type="caution">
    <text evidence="1">The sequence shown here is derived from an EMBL/GenBank/DDBJ whole genome shotgun (WGS) entry which is preliminary data.</text>
</comment>
<evidence type="ECO:0000313" key="1">
    <source>
        <dbReference type="EMBL" id="KAI9276910.1"/>
    </source>
</evidence>
<dbReference type="AlphaFoldDB" id="A0AAD5KPC9"/>
<dbReference type="EMBL" id="JAIXMP010000002">
    <property type="protein sequence ID" value="KAI9276910.1"/>
    <property type="molecule type" value="Genomic_DNA"/>
</dbReference>
<name>A0AAD5KPC9_9FUNG</name>
<gene>
    <name evidence="1" type="ORF">BDA99DRAFT_554856</name>
</gene>
<sequence>MVNVTLPFAETFSDASSTSTHPYIPIVLNDPLQFPALSPANVLHNEGWEMIFTEDDQDFCSCNDDSDDSVVWIDRRYTYVEIATKAGVHHQPIHLPTKHCINSPLNQSTHCIKNNLQQTSSTKQDNCQTTTLLQDRVSITTMTTESSKQLQHNVNNTYNNRHYDDLLLHKYALPPTALKEIQEQQEDPWYQCKHIMKGKHKTASINICRRKQKNIKIAFGHAAHNYLKLLSKQQKRGNPKQVLEHEERYLAAIKFLQINLAPRFYLKGDRRRITNTWYSGRLDNRFFSGRMDLNKFKNAFYNDPAVREVLLDLIHERLYSLMSRYWTRQMLNYYNCKERWPTWIQYIAYCYDEFIYSDLGLASYKREYTTIPSSRAVYEEAKRKWMTDLTNTLPSLKDKSSWRISRSQFAHNI</sequence>
<dbReference type="Proteomes" id="UP001209540">
    <property type="component" value="Unassembled WGS sequence"/>
</dbReference>
<accession>A0AAD5KPC9</accession>